<evidence type="ECO:0000313" key="9">
    <source>
        <dbReference type="Proteomes" id="UP000325182"/>
    </source>
</evidence>
<feature type="active site" evidence="4">
    <location>
        <position position="268"/>
    </location>
</feature>
<dbReference type="GO" id="GO:0016620">
    <property type="term" value="F:oxidoreductase activity, acting on the aldehyde or oxo group of donors, NAD or NADP as acceptor"/>
    <property type="evidence" value="ECO:0007669"/>
    <property type="project" value="InterPro"/>
</dbReference>
<evidence type="ECO:0000256" key="3">
    <source>
        <dbReference type="PIRNR" id="PIRNR036492"/>
    </source>
</evidence>
<evidence type="ECO:0000256" key="6">
    <source>
        <dbReference type="RuleBase" id="RU003345"/>
    </source>
</evidence>
<evidence type="ECO:0000256" key="2">
    <source>
        <dbReference type="ARBA" id="ARBA00023002"/>
    </source>
</evidence>
<dbReference type="PROSITE" id="PS00687">
    <property type="entry name" value="ALDEHYDE_DEHYDR_GLU"/>
    <property type="match status" value="1"/>
</dbReference>
<dbReference type="Pfam" id="PF00171">
    <property type="entry name" value="Aldedh"/>
    <property type="match status" value="1"/>
</dbReference>
<reference evidence="8 9" key="1">
    <citation type="submission" date="2019-08" db="EMBL/GenBank/DDBJ databases">
        <title>Bacillus genomes from the desert of Cuatro Cienegas, Coahuila.</title>
        <authorList>
            <person name="Olmedo-Alvarez G."/>
        </authorList>
    </citation>
    <scope>NUCLEOTIDE SEQUENCE [LARGE SCALE GENOMIC DNA]</scope>
    <source>
        <strain evidence="8 9">CH128b_4D</strain>
    </source>
</reference>
<dbReference type="Proteomes" id="UP000325182">
    <property type="component" value="Unassembled WGS sequence"/>
</dbReference>
<dbReference type="Gene3D" id="3.40.309.10">
    <property type="entry name" value="Aldehyde Dehydrogenase, Chain A, domain 2"/>
    <property type="match status" value="1"/>
</dbReference>
<keyword evidence="2 3" id="KW-0560">Oxidoreductase</keyword>
<comment type="caution">
    <text evidence="8">The sequence shown here is derived from an EMBL/GenBank/DDBJ whole genome shotgun (WGS) entry which is preliminary data.</text>
</comment>
<dbReference type="InterPro" id="IPR016163">
    <property type="entry name" value="Ald_DH_C"/>
</dbReference>
<name>A0A5D4MBN5_9BACI</name>
<dbReference type="CDD" id="cd07099">
    <property type="entry name" value="ALDH_DDALDH"/>
    <property type="match status" value="1"/>
</dbReference>
<dbReference type="AlphaFoldDB" id="A0A5D4MBN5"/>
<dbReference type="Gene3D" id="3.40.605.10">
    <property type="entry name" value="Aldehyde Dehydrogenase, Chain A, domain 1"/>
    <property type="match status" value="1"/>
</dbReference>
<evidence type="ECO:0000256" key="1">
    <source>
        <dbReference type="ARBA" id="ARBA00009986"/>
    </source>
</evidence>
<accession>A0A5D4MBN5</accession>
<dbReference type="InterPro" id="IPR029510">
    <property type="entry name" value="Ald_DH_CS_GLU"/>
</dbReference>
<comment type="similarity">
    <text evidence="1 3 6">Belongs to the aldehyde dehydrogenase family.</text>
</comment>
<dbReference type="GO" id="GO:0006081">
    <property type="term" value="P:aldehyde metabolic process"/>
    <property type="evidence" value="ECO:0007669"/>
    <property type="project" value="InterPro"/>
</dbReference>
<gene>
    <name evidence="8" type="ORF">FZC84_12270</name>
</gene>
<dbReference type="InterPro" id="IPR016161">
    <property type="entry name" value="Ald_DH/histidinol_DH"/>
</dbReference>
<protein>
    <recommendedName>
        <fullName evidence="3">Aldehyde dehydrogenase</fullName>
    </recommendedName>
</protein>
<dbReference type="EMBL" id="VTEG01000007">
    <property type="protein sequence ID" value="TYR99142.1"/>
    <property type="molecule type" value="Genomic_DNA"/>
</dbReference>
<dbReference type="InterPro" id="IPR015590">
    <property type="entry name" value="Aldehyde_DH_dom"/>
</dbReference>
<feature type="active site" evidence="4 5">
    <location>
        <position position="234"/>
    </location>
</feature>
<evidence type="ECO:0000259" key="7">
    <source>
        <dbReference type="Pfam" id="PF00171"/>
    </source>
</evidence>
<proteinExistence type="inferred from homology"/>
<feature type="domain" description="Aldehyde dehydrogenase" evidence="7">
    <location>
        <begin position="14"/>
        <end position="454"/>
    </location>
</feature>
<evidence type="ECO:0000313" key="8">
    <source>
        <dbReference type="EMBL" id="TYR99142.1"/>
    </source>
</evidence>
<evidence type="ECO:0000256" key="4">
    <source>
        <dbReference type="PIRSR" id="PIRSR036492-1"/>
    </source>
</evidence>
<dbReference type="InterPro" id="IPR012394">
    <property type="entry name" value="Aldehyde_DH_NAD(P)"/>
</dbReference>
<evidence type="ECO:0000256" key="5">
    <source>
        <dbReference type="PROSITE-ProRule" id="PRU10007"/>
    </source>
</evidence>
<sequence>MTFVKELYSYVERKDSLTFRRTDLEDIELKMSTARKASLQWRNTPISTRLNHMKALRKLIVSEMDEWTELLVHFGSKTKSDALSGDLFPVLDAIAYYEKHAEKMLKKRRRKTPLHLLGSKSFVSYEPLGVIMVFVPWNFPLQLGLIPIISALISGNSVIMKGSEKLDPINEKLESALSKAGMPEGVFQVIYGAKEEAQHSIDQKPDKIFFTGSSAVGKAVLKQAAQYVIPCDMELSGKDPMIVFEDANLQRAASAAVWGGFMNSGQVCVSVERLYVQRSVYDDFLKQVVAFTKELQQGQDRDFNGMATREGWQTARKHLEDALQKGAVMHTGHLPDQGDSLHFPPVVLTEVTDKMKLMQEETFGPLLPIIPFDSEDEAVRLANDSSYGLNASVFTKDLNKAERIAAQLQTGTCTINDVIRNISNMHLPFGGVKESGFGRYHGKEGLHAFCNIKSTMIHKGKRNKEVNWFPYKQNTADWLKKGLTWKYK</sequence>
<dbReference type="InterPro" id="IPR016162">
    <property type="entry name" value="Ald_DH_N"/>
</dbReference>
<dbReference type="PIRSF" id="PIRSF036492">
    <property type="entry name" value="ALDH"/>
    <property type="match status" value="1"/>
</dbReference>
<organism evidence="8 9">
    <name type="scientific">Rossellomorea vietnamensis</name>
    <dbReference type="NCBI Taxonomy" id="218284"/>
    <lineage>
        <taxon>Bacteria</taxon>
        <taxon>Bacillati</taxon>
        <taxon>Bacillota</taxon>
        <taxon>Bacilli</taxon>
        <taxon>Bacillales</taxon>
        <taxon>Bacillaceae</taxon>
        <taxon>Rossellomorea</taxon>
    </lineage>
</organism>
<dbReference type="FunFam" id="3.40.309.10:FF:000009">
    <property type="entry name" value="Aldehyde dehydrogenase A"/>
    <property type="match status" value="1"/>
</dbReference>
<dbReference type="PANTHER" id="PTHR11699">
    <property type="entry name" value="ALDEHYDE DEHYDROGENASE-RELATED"/>
    <property type="match status" value="1"/>
</dbReference>
<dbReference type="SUPFAM" id="SSF53720">
    <property type="entry name" value="ALDH-like"/>
    <property type="match status" value="1"/>
</dbReference>